<dbReference type="Pfam" id="PF02902">
    <property type="entry name" value="Peptidase_C48"/>
    <property type="match status" value="1"/>
</dbReference>
<dbReference type="Proteomes" id="UP000095751">
    <property type="component" value="Unassembled WGS sequence"/>
</dbReference>
<dbReference type="GO" id="GO:0016926">
    <property type="term" value="P:protein desumoylation"/>
    <property type="evidence" value="ECO:0007669"/>
    <property type="project" value="UniProtKB-ARBA"/>
</dbReference>
<dbReference type="PROSITE" id="PS51998">
    <property type="entry name" value="DEK_C"/>
    <property type="match status" value="1"/>
</dbReference>
<keyword evidence="4" id="KW-0788">Thiol protease</keyword>
<evidence type="ECO:0000259" key="9">
    <source>
        <dbReference type="PROSITE" id="PS51998"/>
    </source>
</evidence>
<dbReference type="PANTHER" id="PTHR46915">
    <property type="entry name" value="UBIQUITIN-LIKE PROTEASE 4-RELATED"/>
    <property type="match status" value="1"/>
</dbReference>
<keyword evidence="11" id="KW-1185">Reference proteome</keyword>
<evidence type="ECO:0000256" key="6">
    <source>
        <dbReference type="SAM" id="MobiDB-lite"/>
    </source>
</evidence>
<reference evidence="10 11" key="1">
    <citation type="submission" date="2016-09" db="EMBL/GenBank/DDBJ databases">
        <title>Extensive genetic diversity and differential bi-allelic expression allows diatom success in the polar Southern Ocean.</title>
        <authorList>
            <consortium name="DOE Joint Genome Institute"/>
            <person name="Mock T."/>
            <person name="Otillar R.P."/>
            <person name="Strauss J."/>
            <person name="Dupont C."/>
            <person name="Frickenhaus S."/>
            <person name="Maumus F."/>
            <person name="Mcmullan M."/>
            <person name="Sanges R."/>
            <person name="Schmutz J."/>
            <person name="Toseland A."/>
            <person name="Valas R."/>
            <person name="Veluchamy A."/>
            <person name="Ward B.J."/>
            <person name="Allen A."/>
            <person name="Barry K."/>
            <person name="Falciatore A."/>
            <person name="Ferrante M."/>
            <person name="Fortunato A.E."/>
            <person name="Gloeckner G."/>
            <person name="Gruber A."/>
            <person name="Hipkin R."/>
            <person name="Janech M."/>
            <person name="Kroth P."/>
            <person name="Leese F."/>
            <person name="Lindquist E."/>
            <person name="Lyon B.R."/>
            <person name="Martin J."/>
            <person name="Mayer C."/>
            <person name="Parker M."/>
            <person name="Quesneville H."/>
            <person name="Raymond J."/>
            <person name="Uhlig C."/>
            <person name="Valentin K.U."/>
            <person name="Worden A.Z."/>
            <person name="Armbrust E.V."/>
            <person name="Bowler C."/>
            <person name="Green B."/>
            <person name="Moulton V."/>
            <person name="Van Oosterhout C."/>
            <person name="Grigoriev I."/>
        </authorList>
    </citation>
    <scope>NUCLEOTIDE SEQUENCE [LARGE SCALE GENOMIC DNA]</scope>
    <source>
        <strain evidence="10 11">CCMP1102</strain>
    </source>
</reference>
<dbReference type="Gene3D" id="3.40.395.10">
    <property type="entry name" value="Adenoviral Proteinase, Chain A"/>
    <property type="match status" value="1"/>
</dbReference>
<dbReference type="InterPro" id="IPR003653">
    <property type="entry name" value="Peptidase_C48_C"/>
</dbReference>
<evidence type="ECO:0000259" key="7">
    <source>
        <dbReference type="PROSITE" id="PS50158"/>
    </source>
</evidence>
<dbReference type="GO" id="GO:0006508">
    <property type="term" value="P:proteolysis"/>
    <property type="evidence" value="ECO:0007669"/>
    <property type="project" value="UniProtKB-KW"/>
</dbReference>
<feature type="non-terminal residue" evidence="10">
    <location>
        <position position="1"/>
    </location>
</feature>
<dbReference type="PROSITE" id="PS50158">
    <property type="entry name" value="ZF_CCHC"/>
    <property type="match status" value="1"/>
</dbReference>
<feature type="region of interest" description="Disordered" evidence="6">
    <location>
        <begin position="1032"/>
        <end position="1078"/>
    </location>
</feature>
<organism evidence="10 11">
    <name type="scientific">Fragilariopsis cylindrus CCMP1102</name>
    <dbReference type="NCBI Taxonomy" id="635003"/>
    <lineage>
        <taxon>Eukaryota</taxon>
        <taxon>Sar</taxon>
        <taxon>Stramenopiles</taxon>
        <taxon>Ochrophyta</taxon>
        <taxon>Bacillariophyta</taxon>
        <taxon>Bacillariophyceae</taxon>
        <taxon>Bacillariophycidae</taxon>
        <taxon>Bacillariales</taxon>
        <taxon>Bacillariaceae</taxon>
        <taxon>Fragilariopsis</taxon>
    </lineage>
</organism>
<evidence type="ECO:0000256" key="1">
    <source>
        <dbReference type="ARBA" id="ARBA00005234"/>
    </source>
</evidence>
<keyword evidence="5" id="KW-0479">Metal-binding</keyword>
<feature type="compositionally biased region" description="Acidic residues" evidence="6">
    <location>
        <begin position="1664"/>
        <end position="1682"/>
    </location>
</feature>
<evidence type="ECO:0000313" key="11">
    <source>
        <dbReference type="Proteomes" id="UP000095751"/>
    </source>
</evidence>
<feature type="domain" description="CCHC-type" evidence="7">
    <location>
        <begin position="767"/>
        <end position="780"/>
    </location>
</feature>
<gene>
    <name evidence="10" type="ORF">FRACYDRAFT_258348</name>
</gene>
<dbReference type="InParanoid" id="A0A1E7EIP9"/>
<evidence type="ECO:0000256" key="5">
    <source>
        <dbReference type="PROSITE-ProRule" id="PRU00047"/>
    </source>
</evidence>
<dbReference type="SUPFAM" id="SSF54001">
    <property type="entry name" value="Cysteine proteinases"/>
    <property type="match status" value="1"/>
</dbReference>
<keyword evidence="2" id="KW-0645">Protease</keyword>
<dbReference type="InterPro" id="IPR014876">
    <property type="entry name" value="DEK_C"/>
</dbReference>
<name>A0A1E7EIP9_9STRA</name>
<evidence type="ECO:0008006" key="12">
    <source>
        <dbReference type="Google" id="ProtNLM"/>
    </source>
</evidence>
<evidence type="ECO:0000256" key="2">
    <source>
        <dbReference type="ARBA" id="ARBA00022670"/>
    </source>
</evidence>
<sequence>GRSGATRIYGCKKCDFEMHFVKVENTNKFILTQNETHEKWKNASFHRTTCQKHEISTCTTNAIKDTHIVLNHPDFLKSFKLFLGDDPIQAVHIKTDAICTLIENEFKTKYKHNVGFGVPTWSKIVNTMIDILHRKAALQYAFLPEFLLELIDKNDEVSVMLQTDEDGRFLRLFVGLPAALRVGELTVPYYVADCFHYKCSSYDGAMFAIVSKNGYGETVLLAIAIIPIEKTRHLGWCIECCVRHGMTFTFPLFTNQGPLLATASALFLHADSYYLLIHLNIRICVIHFIRGANHQNNIKEIEGTISNYVNQASRAFNQAEFFSIILQMVRSIVASINETALVNAIDIALYLLKVDPVHWCVFPNIPMFDQSAFDEQLSTVISDLYFVRNVSIHSKTHLQSADDDELHLLNVCWEMTESQIAALKNNGEKKNLKPKDPIRGFWNWTTNIVEGASLATKSIGARYQPPHTSIRNVLKYAATQTRRLTENITKSQDVGNYLTKVGMRIKSDIGNQEPVTSIISIQNDLPEDTACADHGDNSRIKSTRCRLQGESSSWTTIVSYGHAFPPSIRSVCEIHMMMYDVNCPCKCVIHIFEKSKSFVSVGGVTVPDFAPEYPEFGRGLFKHVFPRCFQVDDAMHDESVRAQIIVPTTQDGGHKFFPVTPIDIYGNRVHSAPNLLVPPKFTAKYYLNNPRIMSTGERGYFNFRGTYRRMKGRSGHRESSGRFFCQYTSAMSARNAVHLTNPTEIISSHASPDVVVDDTNIRKSHCCRHCGKEGHTVNDCEAFHTFDQGIVCDDDPSMAQGHYLVYHTPNKVSTEYLPYASELAKPPTVELVAPSTSSVAGDGYDYLFLSRSLPGDVIDQALDQGRRPKEKSVRKKRNKDPLESRLRAFEIRTNHRPTSSLYPGVNMIELKGEFRRRKQFKTRFVRVGDLISKSKRVTLAEELFILRANEIENHNFNEAVDVVEITTAVCPPEPPPPLTEPDSYTSSDDNYIGNVTTCVLSRSTTFASSPSMYFVRDMIRLIPHLTDCSFNTSPNHNNTGNNTGSRPFNQLTRDSEEGDDGNNNMGSRPFNQLSQDSQEGHDAIICTPMTQLENPLSTQEVRHNSDDEVIDVDGLSDCSDSDEHDDVEISMETIPLLHCIEGLKSYDVREHQCLILCNLSDKPPSFTFRRDFANSKSKNKSTIRIPLKDTFILFSADTNPPFFRFQYAKGTSKICTLFFSKVHLDSALQMVFNIGGDKFAGPLPTVTEKILQLLPSTCVTESKFSYEESSEQDVFIPANGKHKLLFIYPLIVSKLSLNDVTTGLSIYFTDFPFDKPLVEPLDAYKKSGRRGHLTSSSSSFNEVVSRVTPHMDHYHALDDTEWLMDTNVDFYMLWLTRNCTKTLDAYFMPRSIYDQIDLKGPKAVVNILKANKINLDAKLIFVPVCLSGHWTLIVIVHHTDIDDYLTRKQSRAKLDTSRSFPCFLYFDSLGFNSSNAKSIRTKLLSLLAAWREDQNLERGMVDIADNNNNNNNPFVGSPRKIMPLCVIKVPHQPNGNDCGVFVCFFAYALYKFVIDTSYKFPMDDAVSDTAKLGNQILRNCFPVMSSSSAFAAIEEDPAYAQLFRKEMQRLYTKLHRLYLSVVQVQKKKKAALKTNSDAHAASTTQEPNHSSTANVAVNDVAVEAQEEEDKDQDEDQEEEPTDEVLRSHIKRLIPLVNLQYTGVKAFTKLLSKECGGANLKPRSKFIEQALSDAINAMDESESEDESEDQEEEPTDEVLRSHIKRLIPLVNLQHTNWKAFKKLLSKECGGANLKPRSKFIKQALSDAINAMDESESEDEKPEKKKRATGLLMKKEISSELASFMGISSPVVALSEDQDIVAPIVLNEDASGFCDSDSDNEIPTSPHNTRFAMKKRKLAEERNAVCPDGLAVDINPPVVALAEDQDIVAPIVLNEDAGGYCDSDSDDEISTSPHNTRFAMKKRKLAEERNAVCPDAKRKKAQELVESLLQGSKEAVKRQDRMDKIDERNSLLGVVNIQESTNDPKLFTRRNPENVQRSLLNYVNEEQPERLCNLTTYAESLASIKSQPRDELIEGNRQRMIALIKKWGDGRTNPYRKSERDSICDVLYNIKRYQISPSKELEIPDLFKYFTERINRSRSGAEISPDQLDDLMDKYGPFSEIAKTPRRSPRGQRKSSPKVVT</sequence>
<evidence type="ECO:0000256" key="4">
    <source>
        <dbReference type="ARBA" id="ARBA00022807"/>
    </source>
</evidence>
<feature type="compositionally biased region" description="Low complexity" evidence="6">
    <location>
        <begin position="1032"/>
        <end position="1045"/>
    </location>
</feature>
<dbReference type="Gene3D" id="1.10.10.60">
    <property type="entry name" value="Homeodomain-like"/>
    <property type="match status" value="2"/>
</dbReference>
<dbReference type="GO" id="GO:0008234">
    <property type="term" value="F:cysteine-type peptidase activity"/>
    <property type="evidence" value="ECO:0007669"/>
    <property type="project" value="UniProtKB-KW"/>
</dbReference>
<protein>
    <recommendedName>
        <fullName evidence="12">CCHC-type domain-containing protein</fullName>
    </recommendedName>
</protein>
<feature type="compositionally biased region" description="Basic residues" evidence="6">
    <location>
        <begin position="2162"/>
        <end position="2179"/>
    </location>
</feature>
<dbReference type="EMBL" id="KV784476">
    <property type="protein sequence ID" value="OEU05768.1"/>
    <property type="molecule type" value="Genomic_DNA"/>
</dbReference>
<keyword evidence="5" id="KW-0862">Zinc</keyword>
<evidence type="ECO:0000256" key="3">
    <source>
        <dbReference type="ARBA" id="ARBA00022801"/>
    </source>
</evidence>
<dbReference type="InterPro" id="IPR038765">
    <property type="entry name" value="Papain-like_cys_pep_sf"/>
</dbReference>
<dbReference type="PROSITE" id="PS50600">
    <property type="entry name" value="ULP_PROTEASE"/>
    <property type="match status" value="1"/>
</dbReference>
<feature type="region of interest" description="Disordered" evidence="6">
    <location>
        <begin position="1633"/>
        <end position="1685"/>
    </location>
</feature>
<feature type="compositionally biased region" description="Polar residues" evidence="6">
    <location>
        <begin position="1633"/>
        <end position="1654"/>
    </location>
</feature>
<keyword evidence="3" id="KW-0378">Hydrolase</keyword>
<dbReference type="OrthoDB" id="70214at2759"/>
<dbReference type="InterPro" id="IPR001878">
    <property type="entry name" value="Znf_CCHC"/>
</dbReference>
<dbReference type="PANTHER" id="PTHR46915:SF2">
    <property type="entry name" value="UBIQUITIN-LIKE PROTEASE 4"/>
    <property type="match status" value="1"/>
</dbReference>
<feature type="region of interest" description="Disordered" evidence="6">
    <location>
        <begin position="2139"/>
        <end position="2179"/>
    </location>
</feature>
<feature type="compositionally biased region" description="Polar residues" evidence="6">
    <location>
        <begin position="1061"/>
        <end position="1077"/>
    </location>
</feature>
<dbReference type="GO" id="GO:0008270">
    <property type="term" value="F:zinc ion binding"/>
    <property type="evidence" value="ECO:0007669"/>
    <property type="project" value="UniProtKB-KW"/>
</dbReference>
<dbReference type="GO" id="GO:0003676">
    <property type="term" value="F:nucleic acid binding"/>
    <property type="evidence" value="ECO:0007669"/>
    <property type="project" value="InterPro"/>
</dbReference>
<evidence type="ECO:0000313" key="10">
    <source>
        <dbReference type="EMBL" id="OEU05768.1"/>
    </source>
</evidence>
<proteinExistence type="inferred from homology"/>
<feature type="region of interest" description="Disordered" evidence="6">
    <location>
        <begin position="1736"/>
        <end position="1756"/>
    </location>
</feature>
<accession>A0A1E7EIP9</accession>
<comment type="similarity">
    <text evidence="1">Belongs to the peptidase C48 family.</text>
</comment>
<evidence type="ECO:0000259" key="8">
    <source>
        <dbReference type="PROSITE" id="PS50600"/>
    </source>
</evidence>
<feature type="domain" description="DEK-C" evidence="9">
    <location>
        <begin position="1752"/>
        <end position="1808"/>
    </location>
</feature>
<dbReference type="KEGG" id="fcy:FRACYDRAFT_258348"/>
<feature type="domain" description="Ubiquitin-like protease family profile" evidence="8">
    <location>
        <begin position="1347"/>
        <end position="1549"/>
    </location>
</feature>
<keyword evidence="5" id="KW-0863">Zinc-finger</keyword>
<feature type="compositionally biased region" description="Acidic residues" evidence="6">
    <location>
        <begin position="1738"/>
        <end position="1755"/>
    </location>
</feature>